<proteinExistence type="predicted"/>
<dbReference type="Proteomes" id="UP001218218">
    <property type="component" value="Unassembled WGS sequence"/>
</dbReference>
<feature type="region of interest" description="Disordered" evidence="1">
    <location>
        <begin position="631"/>
        <end position="652"/>
    </location>
</feature>
<reference evidence="2" key="1">
    <citation type="submission" date="2023-03" db="EMBL/GenBank/DDBJ databases">
        <title>Massive genome expansion in bonnet fungi (Mycena s.s.) driven by repeated elements and novel gene families across ecological guilds.</title>
        <authorList>
            <consortium name="Lawrence Berkeley National Laboratory"/>
            <person name="Harder C.B."/>
            <person name="Miyauchi S."/>
            <person name="Viragh M."/>
            <person name="Kuo A."/>
            <person name="Thoen E."/>
            <person name="Andreopoulos B."/>
            <person name="Lu D."/>
            <person name="Skrede I."/>
            <person name="Drula E."/>
            <person name="Henrissat B."/>
            <person name="Morin E."/>
            <person name="Kohler A."/>
            <person name="Barry K."/>
            <person name="LaButti K."/>
            <person name="Morin E."/>
            <person name="Salamov A."/>
            <person name="Lipzen A."/>
            <person name="Mereny Z."/>
            <person name="Hegedus B."/>
            <person name="Baldrian P."/>
            <person name="Stursova M."/>
            <person name="Weitz H."/>
            <person name="Taylor A."/>
            <person name="Grigoriev I.V."/>
            <person name="Nagy L.G."/>
            <person name="Martin F."/>
            <person name="Kauserud H."/>
        </authorList>
    </citation>
    <scope>NUCLEOTIDE SEQUENCE</scope>
    <source>
        <strain evidence="2">CBHHK002</strain>
    </source>
</reference>
<dbReference type="AlphaFoldDB" id="A0AAD7AFW6"/>
<organism evidence="2 3">
    <name type="scientific">Mycena albidolilacea</name>
    <dbReference type="NCBI Taxonomy" id="1033008"/>
    <lineage>
        <taxon>Eukaryota</taxon>
        <taxon>Fungi</taxon>
        <taxon>Dikarya</taxon>
        <taxon>Basidiomycota</taxon>
        <taxon>Agaricomycotina</taxon>
        <taxon>Agaricomycetes</taxon>
        <taxon>Agaricomycetidae</taxon>
        <taxon>Agaricales</taxon>
        <taxon>Marasmiineae</taxon>
        <taxon>Mycenaceae</taxon>
        <taxon>Mycena</taxon>
    </lineage>
</organism>
<keyword evidence="3" id="KW-1185">Reference proteome</keyword>
<dbReference type="InterPro" id="IPR011009">
    <property type="entry name" value="Kinase-like_dom_sf"/>
</dbReference>
<name>A0AAD7AFW6_9AGAR</name>
<accession>A0AAD7AFW6</accession>
<dbReference type="SUPFAM" id="SSF56112">
    <property type="entry name" value="Protein kinase-like (PK-like)"/>
    <property type="match status" value="1"/>
</dbReference>
<dbReference type="PANTHER" id="PTHR37171">
    <property type="entry name" value="SERINE/THREONINE-PROTEIN KINASE YRZF-RELATED"/>
    <property type="match status" value="1"/>
</dbReference>
<dbReference type="Gene3D" id="1.10.510.10">
    <property type="entry name" value="Transferase(Phosphotransferase) domain 1"/>
    <property type="match status" value="1"/>
</dbReference>
<gene>
    <name evidence="2" type="ORF">DFH08DRAFT_850989</name>
</gene>
<protein>
    <submittedName>
        <fullName evidence="2">Uncharacterized protein</fullName>
    </submittedName>
</protein>
<dbReference type="EMBL" id="JARIHO010000008">
    <property type="protein sequence ID" value="KAJ7357087.1"/>
    <property type="molecule type" value="Genomic_DNA"/>
</dbReference>
<feature type="compositionally biased region" description="Basic and acidic residues" evidence="1">
    <location>
        <begin position="525"/>
        <end position="539"/>
    </location>
</feature>
<evidence type="ECO:0000256" key="1">
    <source>
        <dbReference type="SAM" id="MobiDB-lite"/>
    </source>
</evidence>
<evidence type="ECO:0000313" key="2">
    <source>
        <dbReference type="EMBL" id="KAJ7357087.1"/>
    </source>
</evidence>
<comment type="caution">
    <text evidence="2">The sequence shown here is derived from an EMBL/GenBank/DDBJ whole genome shotgun (WGS) entry which is preliminary data.</text>
</comment>
<evidence type="ECO:0000313" key="3">
    <source>
        <dbReference type="Proteomes" id="UP001218218"/>
    </source>
</evidence>
<sequence length="673" mass="74605">MPRLEAFPFTPHHSTDEPLYAVADSVGLSPPSLPSLEEPIASERIYSRADSASGFFRALCQTYQPPSPPEFVDDSEAEDVPAVDPPDFPVNWTGEPEELPSEASPRKPWKRSGWIQSIFGFLLEPLLPKEESRKPLVPEVEQPEPLPTAEPEPLTEKYRGGVLKKAIYTPHGKWAWAAGLPFTESGPALLLSSGVMCSAFLKTGHILDRPVQLVSKIWLTKEKWHGFFSELALYKLQLKSLQGRVVPAIINVYSCTGAVDVAMEPPHHSFWIEASPDMPHVLKKCCVKAFEQLHAAGVLHGDVELRHMLIGGDARVTIIDFQASRALEPNAAVGLGAATPDELRMEMRKVKFKLDYEDVRAREDEKLMRAARLARRNQRDEEPLPEDVRDPPVDSRVWNLEWISAPVEPARFIMPGQSAEDVMTAVEEFLTILERLEEEEKTRGDTATTRRRRASPDFKPPTAVPAKSSSTPSVGKGFGATVVPPATRGSATRRPSPDFKSRVVLPPKSPGKATSVTPTTLKRKSGCDRPQEDRKRIRFDASPSISRSPPPAYEEHPPAITCLSPTQPRQSQLTPPRAAALRLDPSPPSSAKRKRDSNAYDESLETRGRPKMRISFSCDASDPRLSVVVPDNPDVPMTVHDPEHVSSRSPMEVPVPPPLLSIRLVDNMWRVVS</sequence>
<feature type="region of interest" description="Disordered" evidence="1">
    <location>
        <begin position="437"/>
        <end position="606"/>
    </location>
</feature>
<feature type="compositionally biased region" description="Polar residues" evidence="1">
    <location>
        <begin position="563"/>
        <end position="574"/>
    </location>
</feature>
<dbReference type="PANTHER" id="PTHR37171:SF1">
    <property type="entry name" value="SERINE_THREONINE-PROTEIN KINASE YRZF-RELATED"/>
    <property type="match status" value="1"/>
</dbReference>
<dbReference type="InterPro" id="IPR052396">
    <property type="entry name" value="Meiotic_Drive_Suppr_Kinase"/>
</dbReference>